<dbReference type="Proteomes" id="UP000824106">
    <property type="component" value="Unassembled WGS sequence"/>
</dbReference>
<dbReference type="CDD" id="cd05672">
    <property type="entry name" value="M20_ACY1L2-like"/>
    <property type="match status" value="1"/>
</dbReference>
<dbReference type="Gene3D" id="3.40.630.10">
    <property type="entry name" value="Zn peptidases"/>
    <property type="match status" value="1"/>
</dbReference>
<comment type="similarity">
    <text evidence="1">Belongs to the peptidase M20A family.</text>
</comment>
<dbReference type="InterPro" id="IPR017439">
    <property type="entry name" value="Amidohydrolase"/>
</dbReference>
<protein>
    <recommendedName>
        <fullName evidence="1">Peptidase M20 domain-containing protein 2</fullName>
    </recommendedName>
</protein>
<dbReference type="EMBL" id="DXAZ01000018">
    <property type="protein sequence ID" value="HIZ70419.1"/>
    <property type="molecule type" value="Genomic_DNA"/>
</dbReference>
<dbReference type="PANTHER" id="PTHR30575">
    <property type="entry name" value="PEPTIDASE M20"/>
    <property type="match status" value="1"/>
</dbReference>
<dbReference type="PANTHER" id="PTHR30575:SF0">
    <property type="entry name" value="XAA-ARG DIPEPTIDASE"/>
    <property type="match status" value="1"/>
</dbReference>
<dbReference type="SUPFAM" id="SSF55031">
    <property type="entry name" value="Bacterial exopeptidase dimerisation domain"/>
    <property type="match status" value="1"/>
</dbReference>
<dbReference type="InterPro" id="IPR052030">
    <property type="entry name" value="Peptidase_M20/M20A_hydrolases"/>
</dbReference>
<evidence type="ECO:0000256" key="1">
    <source>
        <dbReference type="PIRNR" id="PIRNR037226"/>
    </source>
</evidence>
<dbReference type="InterPro" id="IPR011650">
    <property type="entry name" value="Peptidase_M20_dimer"/>
</dbReference>
<dbReference type="NCBIfam" id="TIGR01891">
    <property type="entry name" value="amidohydrolases"/>
    <property type="match status" value="1"/>
</dbReference>
<evidence type="ECO:0000259" key="2">
    <source>
        <dbReference type="Pfam" id="PF07687"/>
    </source>
</evidence>
<feature type="domain" description="Peptidase M20 dimerisation" evidence="2">
    <location>
        <begin position="169"/>
        <end position="257"/>
    </location>
</feature>
<dbReference type="GO" id="GO:0016805">
    <property type="term" value="F:dipeptidase activity"/>
    <property type="evidence" value="ECO:0007669"/>
    <property type="project" value="InterPro"/>
</dbReference>
<name>A0A9D2JYA4_9LACT</name>
<comment type="caution">
    <text evidence="3">The sequence shown here is derived from an EMBL/GenBank/DDBJ whole genome shotgun (WGS) entry which is preliminary data.</text>
</comment>
<dbReference type="InterPro" id="IPR036264">
    <property type="entry name" value="Bact_exopeptidase_dim_dom"/>
</dbReference>
<dbReference type="GO" id="GO:0005737">
    <property type="term" value="C:cytoplasm"/>
    <property type="evidence" value="ECO:0007669"/>
    <property type="project" value="TreeGrafter"/>
</dbReference>
<accession>A0A9D2JYA4</accession>
<sequence>MDAKQAIIDSVKNNLGQYMEIVQSLYDHPEIGNEEFESMKLLVHYLNQAGFETEAGYVVPTGFLGTYDTKKPGPTIAFMCEYDALPEIGHGCGHNLIAAIGVAAGEALKEVIDLYGGKVLVVGTPAEENFGGKVSMAEAGVFDEVDVALMVHPGNENGVGARSSALMPLKFEFFGKTAHAASPYEGISALDAAVMSFVQINLLRQYIKPHTSIHGIIKDGGEAANVIPDYASLEYYFRAPTMSYAKEVSKKATEIVKGISQANGTRVEVSEYECPYEDTVINYKLADLLFEKYQALGVEEIRPVNEVAAGSTDVGAVSYKCPTIQGNIKIVQKPIGVHTKELADATISKEGEKGLVNAATGIALVALDLLEHPKLLEEVKAEQKETLAKLS</sequence>
<dbReference type="GO" id="GO:0046657">
    <property type="term" value="P:folic acid catabolic process"/>
    <property type="evidence" value="ECO:0007669"/>
    <property type="project" value="TreeGrafter"/>
</dbReference>
<reference evidence="3" key="1">
    <citation type="journal article" date="2021" name="PeerJ">
        <title>Extensive microbial diversity within the chicken gut microbiome revealed by metagenomics and culture.</title>
        <authorList>
            <person name="Gilroy R."/>
            <person name="Ravi A."/>
            <person name="Getino M."/>
            <person name="Pursley I."/>
            <person name="Horton D.L."/>
            <person name="Alikhan N.F."/>
            <person name="Baker D."/>
            <person name="Gharbi K."/>
            <person name="Hall N."/>
            <person name="Watson M."/>
            <person name="Adriaenssens E.M."/>
            <person name="Foster-Nyarko E."/>
            <person name="Jarju S."/>
            <person name="Secka A."/>
            <person name="Antonio M."/>
            <person name="Oren A."/>
            <person name="Chaudhuri R.R."/>
            <person name="La Ragione R."/>
            <person name="Hildebrand F."/>
            <person name="Pallen M.J."/>
        </authorList>
    </citation>
    <scope>NUCLEOTIDE SEQUENCE</scope>
    <source>
        <strain evidence="3">CHK169-4300</strain>
    </source>
</reference>
<dbReference type="Pfam" id="PF07687">
    <property type="entry name" value="M20_dimer"/>
    <property type="match status" value="1"/>
</dbReference>
<dbReference type="Gene3D" id="3.30.70.360">
    <property type="match status" value="1"/>
</dbReference>
<evidence type="ECO:0000313" key="3">
    <source>
        <dbReference type="EMBL" id="HIZ70419.1"/>
    </source>
</evidence>
<dbReference type="GO" id="GO:0071713">
    <property type="term" value="F:para-aminobenzoyl-glutamate hydrolase activity"/>
    <property type="evidence" value="ECO:0007669"/>
    <property type="project" value="TreeGrafter"/>
</dbReference>
<reference evidence="3" key="2">
    <citation type="submission" date="2021-04" db="EMBL/GenBank/DDBJ databases">
        <authorList>
            <person name="Gilroy R."/>
        </authorList>
    </citation>
    <scope>NUCLEOTIDE SEQUENCE</scope>
    <source>
        <strain evidence="3">CHK169-4300</strain>
    </source>
</reference>
<dbReference type="InterPro" id="IPR002933">
    <property type="entry name" value="Peptidase_M20"/>
</dbReference>
<dbReference type="Pfam" id="PF01546">
    <property type="entry name" value="Peptidase_M20"/>
    <property type="match status" value="1"/>
</dbReference>
<evidence type="ECO:0000313" key="4">
    <source>
        <dbReference type="Proteomes" id="UP000824106"/>
    </source>
</evidence>
<dbReference type="FunFam" id="3.30.70.360:FF:000004">
    <property type="entry name" value="Peptidase M20 domain-containing protein 2"/>
    <property type="match status" value="1"/>
</dbReference>
<organism evidence="3 4">
    <name type="scientific">Candidatus Atopostipes pullistercoris</name>
    <dbReference type="NCBI Taxonomy" id="2838467"/>
    <lineage>
        <taxon>Bacteria</taxon>
        <taxon>Bacillati</taxon>
        <taxon>Bacillota</taxon>
        <taxon>Bacilli</taxon>
        <taxon>Lactobacillales</taxon>
        <taxon>Carnobacteriaceae</taxon>
        <taxon>Atopostipes</taxon>
    </lineage>
</organism>
<dbReference type="SUPFAM" id="SSF53187">
    <property type="entry name" value="Zn-dependent exopeptidases"/>
    <property type="match status" value="1"/>
</dbReference>
<dbReference type="AlphaFoldDB" id="A0A9D2JYA4"/>
<dbReference type="InterPro" id="IPR017144">
    <property type="entry name" value="Xaa-Arg_dipeptidase"/>
</dbReference>
<dbReference type="PIRSF" id="PIRSF037226">
    <property type="entry name" value="Amidohydrolase_ACY1L2_prd"/>
    <property type="match status" value="1"/>
</dbReference>
<proteinExistence type="inferred from homology"/>
<gene>
    <name evidence="3" type="ORF">H9808_01365</name>
</gene>